<accession>A0ABT1L520</accession>
<dbReference type="EMBL" id="JAKUDN010000001">
    <property type="protein sequence ID" value="MCP8351825.1"/>
    <property type="molecule type" value="Genomic_DNA"/>
</dbReference>
<protein>
    <submittedName>
        <fullName evidence="2">TraB/GumN family protein</fullName>
    </submittedName>
</protein>
<keyword evidence="1" id="KW-0472">Membrane</keyword>
<comment type="caution">
    <text evidence="2">The sequence shown here is derived from an EMBL/GenBank/DDBJ whole genome shotgun (WGS) entry which is preliminary data.</text>
</comment>
<dbReference type="InterPro" id="IPR002816">
    <property type="entry name" value="TraB/PrgY/GumN_fam"/>
</dbReference>
<dbReference type="RefSeq" id="WP_258568937.1">
    <property type="nucleotide sequence ID" value="NZ_JAKUDN010000001.1"/>
</dbReference>
<evidence type="ECO:0000313" key="3">
    <source>
        <dbReference type="Proteomes" id="UP001320768"/>
    </source>
</evidence>
<reference evidence="2 3" key="1">
    <citation type="journal article" date="2022" name="Nat. Microbiol.">
        <title>The microbiome of a bacterivorous marine choanoflagellate contains a resource-demanding obligate bacterial associate.</title>
        <authorList>
            <person name="Needham D.M."/>
            <person name="Poirier C."/>
            <person name="Bachy C."/>
            <person name="George E.E."/>
            <person name="Wilken S."/>
            <person name="Yung C.C.M."/>
            <person name="Limardo A.J."/>
            <person name="Morando M."/>
            <person name="Sudek L."/>
            <person name="Malmstrom R.R."/>
            <person name="Keeling P.J."/>
            <person name="Santoro A.E."/>
            <person name="Worden A.Z."/>
        </authorList>
    </citation>
    <scope>NUCLEOTIDE SEQUENCE [LARGE SCALE GENOMIC DNA]</scope>
    <source>
        <strain evidence="2 3">Comchoano-2</strain>
    </source>
</reference>
<evidence type="ECO:0000313" key="2">
    <source>
        <dbReference type="EMBL" id="MCP8351825.1"/>
    </source>
</evidence>
<feature type="transmembrane region" description="Helical" evidence="1">
    <location>
        <begin position="6"/>
        <end position="27"/>
    </location>
</feature>
<keyword evidence="1" id="KW-1133">Transmembrane helix</keyword>
<gene>
    <name evidence="2" type="ORF">MKS91_00750</name>
</gene>
<sequence>MMNILLVLYAVFLMISSVFILVGYFLGPTLSSKVEERCQDFTDTGYRVKNADGEAVGLLLGTAHLSLNPCESAQMTQFIQNSVDENGGVVLTEIEPEFIGLGPDACAKNVNGLKSHFEPLIVQRAFLNRSIIVGEIIIHLPVSYKFLTMFPLEFVMVFKAIMAHVKSFNMLYDRFTDNAYTQFLINRRKKAADNSVIFKRYMENDVFMLSEEDRYILCMAERDAHYVNTLLNQDNHWVALVGASHLSGKHGICAQLKAQGYQFEGFSVYQEGIASKEGAEGA</sequence>
<dbReference type="Proteomes" id="UP001320768">
    <property type="component" value="Unassembled WGS sequence"/>
</dbReference>
<keyword evidence="3" id="KW-1185">Reference proteome</keyword>
<dbReference type="Pfam" id="PF01963">
    <property type="entry name" value="TraB_PrgY_gumN"/>
    <property type="match status" value="1"/>
</dbReference>
<keyword evidence="1" id="KW-0812">Transmembrane</keyword>
<proteinExistence type="predicted"/>
<evidence type="ECO:0000256" key="1">
    <source>
        <dbReference type="SAM" id="Phobius"/>
    </source>
</evidence>
<organism evidence="2 3">
    <name type="scientific">Candidatus Synchoanobacter obligatus</name>
    <dbReference type="NCBI Taxonomy" id="2919597"/>
    <lineage>
        <taxon>Bacteria</taxon>
        <taxon>Pseudomonadati</taxon>
        <taxon>Pseudomonadota</taxon>
        <taxon>Gammaproteobacteria</taxon>
        <taxon>Candidatus Comchoanobacterales</taxon>
        <taxon>Candidatus Comchoanobacteraceae</taxon>
        <taxon>Candidatus Synchoanobacter</taxon>
    </lineage>
</organism>
<name>A0ABT1L520_9GAMM</name>